<dbReference type="InterPro" id="IPR016185">
    <property type="entry name" value="PreATP-grasp_dom_sf"/>
</dbReference>
<keyword evidence="8 14" id="KW-0658">Purine biosynthesis</keyword>
<sequence>MALKILVIGSGGREHCLAWSLARSDGVAQVWIAPGNGGTAAEAKCANLAIAPLDFAALVRFAKIEHIDLTVVGPEAPLAAGIVDAFKAEGLAIFGPTQAGAQLEASKVWAKALMAEAGIPTAAAQSFNDLAAACDHVRAVGAPVVIKADGLAAGKGVTVAFTTEEALDALDGLSRFGEAAATIVVEEFMAGEEASVLAFTDGRTIRVMLAAQDHKRIGEGDSGANTGGMGAYAPTPLVGNALLKQIEAKILVPTVEALQKRGIDYRGVLYAGLMIDGSGQARVVEFNCRFGDPETQVILPLLETPLEEVLLATVAGRLEAVPLVWRTETAACVVLAAAGYPGEYRQGDAISGLEAARAEGACIFHSGTHQVGERTLTAGGRVLALTHLGADLPAALNNVYRAVAHVHFDGAYYRRDIGWRARRLGL</sequence>
<evidence type="ECO:0000256" key="10">
    <source>
        <dbReference type="ARBA" id="ARBA00023211"/>
    </source>
</evidence>
<dbReference type="Gene3D" id="3.40.50.20">
    <property type="match status" value="1"/>
</dbReference>
<evidence type="ECO:0000256" key="4">
    <source>
        <dbReference type="ARBA" id="ARBA00013255"/>
    </source>
</evidence>
<evidence type="ECO:0000256" key="2">
    <source>
        <dbReference type="ARBA" id="ARBA00001946"/>
    </source>
</evidence>
<dbReference type="STRING" id="1183438.GKIL_4266"/>
<dbReference type="SUPFAM" id="SSF52440">
    <property type="entry name" value="PreATP-grasp domain"/>
    <property type="match status" value="1"/>
</dbReference>
<dbReference type="InterPro" id="IPR011761">
    <property type="entry name" value="ATP-grasp"/>
</dbReference>
<dbReference type="AlphaFoldDB" id="U5QNE9"/>
<evidence type="ECO:0000256" key="14">
    <source>
        <dbReference type="HAMAP-Rule" id="MF_00138"/>
    </source>
</evidence>
<comment type="catalytic activity">
    <reaction evidence="14">
        <text>5-phospho-beta-D-ribosylamine + glycine + ATP = N(1)-(5-phospho-beta-D-ribosyl)glycinamide + ADP + phosphate + H(+)</text>
        <dbReference type="Rhea" id="RHEA:17453"/>
        <dbReference type="ChEBI" id="CHEBI:15378"/>
        <dbReference type="ChEBI" id="CHEBI:30616"/>
        <dbReference type="ChEBI" id="CHEBI:43474"/>
        <dbReference type="ChEBI" id="CHEBI:57305"/>
        <dbReference type="ChEBI" id="CHEBI:58681"/>
        <dbReference type="ChEBI" id="CHEBI:143788"/>
        <dbReference type="ChEBI" id="CHEBI:456216"/>
        <dbReference type="EC" id="6.3.4.13"/>
    </reaction>
</comment>
<dbReference type="Proteomes" id="UP000017396">
    <property type="component" value="Chromosome"/>
</dbReference>
<evidence type="ECO:0000256" key="7">
    <source>
        <dbReference type="ARBA" id="ARBA00022741"/>
    </source>
</evidence>
<dbReference type="EMBL" id="CP003587">
    <property type="protein sequence ID" value="AGY60512.1"/>
    <property type="molecule type" value="Genomic_DNA"/>
</dbReference>
<dbReference type="PANTHER" id="PTHR43472">
    <property type="entry name" value="PHOSPHORIBOSYLAMINE--GLYCINE LIGASE"/>
    <property type="match status" value="1"/>
</dbReference>
<comment type="cofactor">
    <cofactor evidence="1">
        <name>Mn(2+)</name>
        <dbReference type="ChEBI" id="CHEBI:29035"/>
    </cofactor>
</comment>
<keyword evidence="10" id="KW-0464">Manganese</keyword>
<dbReference type="InterPro" id="IPR013815">
    <property type="entry name" value="ATP_grasp_subdomain_1"/>
</dbReference>
<keyword evidence="6" id="KW-0479">Metal-binding</keyword>
<dbReference type="FunFam" id="3.40.50.20:FF:000006">
    <property type="entry name" value="Phosphoribosylamine--glycine ligase, chloroplastic"/>
    <property type="match status" value="1"/>
</dbReference>
<dbReference type="PANTHER" id="PTHR43472:SF1">
    <property type="entry name" value="PHOSPHORIBOSYLAMINE--GLYCINE LIGASE, CHLOROPLASTIC"/>
    <property type="match status" value="1"/>
</dbReference>
<dbReference type="SMART" id="SM01209">
    <property type="entry name" value="GARS_A"/>
    <property type="match status" value="1"/>
</dbReference>
<dbReference type="PATRIC" id="fig|1183438.3.peg.4195"/>
<evidence type="ECO:0000256" key="6">
    <source>
        <dbReference type="ARBA" id="ARBA00022723"/>
    </source>
</evidence>
<dbReference type="GO" id="GO:0046872">
    <property type="term" value="F:metal ion binding"/>
    <property type="evidence" value="ECO:0007669"/>
    <property type="project" value="UniProtKB-KW"/>
</dbReference>
<dbReference type="NCBIfam" id="TIGR00877">
    <property type="entry name" value="purD"/>
    <property type="match status" value="1"/>
</dbReference>
<dbReference type="InterPro" id="IPR020561">
    <property type="entry name" value="PRibGlycinamid_synth_ATP-grasp"/>
</dbReference>
<dbReference type="SUPFAM" id="SSF51246">
    <property type="entry name" value="Rudiment single hybrid motif"/>
    <property type="match status" value="1"/>
</dbReference>
<evidence type="ECO:0000256" key="15">
    <source>
        <dbReference type="PROSITE-ProRule" id="PRU00409"/>
    </source>
</evidence>
<evidence type="ECO:0000256" key="1">
    <source>
        <dbReference type="ARBA" id="ARBA00001936"/>
    </source>
</evidence>
<evidence type="ECO:0000259" key="16">
    <source>
        <dbReference type="PROSITE" id="PS50975"/>
    </source>
</evidence>
<dbReference type="OrthoDB" id="9807240at2"/>
<organism evidence="17 18">
    <name type="scientific">Gloeobacter kilaueensis (strain ATCC BAA-2537 / CCAP 1431/1 / ULC 316 / JS1)</name>
    <dbReference type="NCBI Taxonomy" id="1183438"/>
    <lineage>
        <taxon>Bacteria</taxon>
        <taxon>Bacillati</taxon>
        <taxon>Cyanobacteriota</taxon>
        <taxon>Cyanophyceae</taxon>
        <taxon>Gloeobacterales</taxon>
        <taxon>Gloeobacteraceae</taxon>
        <taxon>Gloeobacter</taxon>
    </lineage>
</organism>
<evidence type="ECO:0000256" key="5">
    <source>
        <dbReference type="ARBA" id="ARBA00022598"/>
    </source>
</evidence>
<dbReference type="HAMAP" id="MF_00138">
    <property type="entry name" value="GARS"/>
    <property type="match status" value="1"/>
</dbReference>
<dbReference type="InterPro" id="IPR000115">
    <property type="entry name" value="PRibGlycinamide_synth"/>
</dbReference>
<dbReference type="GO" id="GO:0006189">
    <property type="term" value="P:'de novo' IMP biosynthetic process"/>
    <property type="evidence" value="ECO:0007669"/>
    <property type="project" value="UniProtKB-UniRule"/>
</dbReference>
<dbReference type="eggNOG" id="COG0151">
    <property type="taxonomic scope" value="Bacteria"/>
</dbReference>
<dbReference type="Gene3D" id="3.30.1490.20">
    <property type="entry name" value="ATP-grasp fold, A domain"/>
    <property type="match status" value="1"/>
</dbReference>
<dbReference type="InterPro" id="IPR011054">
    <property type="entry name" value="Rudment_hybrid_motif"/>
</dbReference>
<dbReference type="HOGENOM" id="CLU_027420_3_1_3"/>
<dbReference type="SMART" id="SM01210">
    <property type="entry name" value="GARS_C"/>
    <property type="match status" value="1"/>
</dbReference>
<reference evidence="17 18" key="1">
    <citation type="journal article" date="2013" name="PLoS ONE">
        <title>Cultivation and Complete Genome Sequencing of Gloeobacter kilaueensis sp. nov., from a Lava Cave in Kilauea Caldera, Hawai'i.</title>
        <authorList>
            <person name="Saw J.H."/>
            <person name="Schatz M."/>
            <person name="Brown M.V."/>
            <person name="Kunkel D.D."/>
            <person name="Foster J.S."/>
            <person name="Shick H."/>
            <person name="Christensen S."/>
            <person name="Hou S."/>
            <person name="Wan X."/>
            <person name="Donachie S.P."/>
        </authorList>
    </citation>
    <scope>NUCLEOTIDE SEQUENCE [LARGE SCALE GENOMIC DNA]</scope>
    <source>
        <strain evidence="18">JS</strain>
    </source>
</reference>
<dbReference type="InterPro" id="IPR020562">
    <property type="entry name" value="PRibGlycinamide_synth_N"/>
</dbReference>
<evidence type="ECO:0000256" key="13">
    <source>
        <dbReference type="ARBA" id="ARBA00042864"/>
    </source>
</evidence>
<dbReference type="EC" id="6.3.4.13" evidence="4 14"/>
<dbReference type="InterPro" id="IPR037123">
    <property type="entry name" value="PRibGlycinamide_synth_C_sf"/>
</dbReference>
<dbReference type="PROSITE" id="PS50975">
    <property type="entry name" value="ATP_GRASP"/>
    <property type="match status" value="1"/>
</dbReference>
<proteinExistence type="inferred from homology"/>
<evidence type="ECO:0000313" key="18">
    <source>
        <dbReference type="Proteomes" id="UP000017396"/>
    </source>
</evidence>
<comment type="similarity">
    <text evidence="11 14">Belongs to the GARS family.</text>
</comment>
<dbReference type="Gene3D" id="3.30.470.20">
    <property type="entry name" value="ATP-grasp fold, B domain"/>
    <property type="match status" value="1"/>
</dbReference>
<dbReference type="Gene3D" id="3.90.600.10">
    <property type="entry name" value="Phosphoribosylglycinamide synthetase, C-terminal domain"/>
    <property type="match status" value="1"/>
</dbReference>
<dbReference type="SUPFAM" id="SSF56059">
    <property type="entry name" value="Glutathione synthetase ATP-binding domain-like"/>
    <property type="match status" value="1"/>
</dbReference>
<dbReference type="GO" id="GO:0005524">
    <property type="term" value="F:ATP binding"/>
    <property type="evidence" value="ECO:0007669"/>
    <property type="project" value="UniProtKB-UniRule"/>
</dbReference>
<comment type="cofactor">
    <cofactor evidence="2">
        <name>Mg(2+)</name>
        <dbReference type="ChEBI" id="CHEBI:18420"/>
    </cofactor>
</comment>
<dbReference type="Pfam" id="PF02844">
    <property type="entry name" value="GARS_N"/>
    <property type="match status" value="1"/>
</dbReference>
<dbReference type="PROSITE" id="PS00184">
    <property type="entry name" value="GARS"/>
    <property type="match status" value="1"/>
</dbReference>
<keyword evidence="18" id="KW-1185">Reference proteome</keyword>
<keyword evidence="9 15" id="KW-0067">ATP-binding</keyword>
<dbReference type="InterPro" id="IPR020559">
    <property type="entry name" value="PRibGlycinamide_synth_CS"/>
</dbReference>
<accession>U5QNE9</accession>
<dbReference type="KEGG" id="glj:GKIL_4266"/>
<evidence type="ECO:0000256" key="8">
    <source>
        <dbReference type="ARBA" id="ARBA00022755"/>
    </source>
</evidence>
<evidence type="ECO:0000256" key="11">
    <source>
        <dbReference type="ARBA" id="ARBA00038345"/>
    </source>
</evidence>
<dbReference type="RefSeq" id="WP_023175872.1">
    <property type="nucleotide sequence ID" value="NC_022600.1"/>
</dbReference>
<comment type="pathway">
    <text evidence="3 14">Purine metabolism; IMP biosynthesis via de novo pathway; N(1)-(5-phospho-D-ribosyl)glycinamide from 5-phospho-alpha-D-ribose 1-diphosphate: step 2/2.</text>
</comment>
<gene>
    <name evidence="14 17" type="primary">purD</name>
    <name evidence="17" type="ORF">GKIL_4266</name>
</gene>
<keyword evidence="5 14" id="KW-0436">Ligase</keyword>
<protein>
    <recommendedName>
        <fullName evidence="4 14">Phosphoribosylamine--glycine ligase</fullName>
        <ecNumber evidence="4 14">6.3.4.13</ecNumber>
    </recommendedName>
    <alternativeName>
        <fullName evidence="14">GARS</fullName>
    </alternativeName>
    <alternativeName>
        <fullName evidence="12 14">Glycinamide ribonucleotide synthetase</fullName>
    </alternativeName>
    <alternativeName>
        <fullName evidence="13 14">Phosphoribosylglycinamide synthetase</fullName>
    </alternativeName>
</protein>
<evidence type="ECO:0000256" key="3">
    <source>
        <dbReference type="ARBA" id="ARBA00005174"/>
    </source>
</evidence>
<dbReference type="UniPathway" id="UPA00074">
    <property type="reaction ID" value="UER00125"/>
</dbReference>
<keyword evidence="7 15" id="KW-0547">Nucleotide-binding</keyword>
<evidence type="ECO:0000256" key="9">
    <source>
        <dbReference type="ARBA" id="ARBA00022840"/>
    </source>
</evidence>
<evidence type="ECO:0000313" key="17">
    <source>
        <dbReference type="EMBL" id="AGY60512.1"/>
    </source>
</evidence>
<evidence type="ECO:0000256" key="12">
    <source>
        <dbReference type="ARBA" id="ARBA00042242"/>
    </source>
</evidence>
<dbReference type="InterPro" id="IPR020560">
    <property type="entry name" value="PRibGlycinamide_synth_C-dom"/>
</dbReference>
<feature type="domain" description="ATP-grasp" evidence="16">
    <location>
        <begin position="111"/>
        <end position="315"/>
    </location>
</feature>
<dbReference type="Pfam" id="PF02843">
    <property type="entry name" value="GARS_C"/>
    <property type="match status" value="1"/>
</dbReference>
<dbReference type="FunFam" id="3.30.470.20:FF:000018">
    <property type="entry name" value="Trifunctional purine biosynthetic protein adenosine-3"/>
    <property type="match status" value="1"/>
</dbReference>
<dbReference type="Pfam" id="PF01071">
    <property type="entry name" value="GARS_A"/>
    <property type="match status" value="1"/>
</dbReference>
<dbReference type="FunFam" id="3.90.600.10:FF:000001">
    <property type="entry name" value="Trifunctional purine biosynthetic protein adenosine-3"/>
    <property type="match status" value="1"/>
</dbReference>
<dbReference type="GO" id="GO:0009113">
    <property type="term" value="P:purine nucleobase biosynthetic process"/>
    <property type="evidence" value="ECO:0007669"/>
    <property type="project" value="InterPro"/>
</dbReference>
<dbReference type="GO" id="GO:0004637">
    <property type="term" value="F:phosphoribosylamine-glycine ligase activity"/>
    <property type="evidence" value="ECO:0007669"/>
    <property type="project" value="UniProtKB-UniRule"/>
</dbReference>
<name>U5QNE9_GLOK1</name>